<name>A0A1E3PJI8_9ASCO</name>
<evidence type="ECO:0000256" key="6">
    <source>
        <dbReference type="ARBA" id="ARBA00022741"/>
    </source>
</evidence>
<evidence type="ECO:0000256" key="10">
    <source>
        <dbReference type="ARBA" id="ARBA00024136"/>
    </source>
</evidence>
<dbReference type="SMART" id="SM00454">
    <property type="entry name" value="SAM"/>
    <property type="match status" value="1"/>
</dbReference>
<evidence type="ECO:0000256" key="13">
    <source>
        <dbReference type="SAM" id="MobiDB-lite"/>
    </source>
</evidence>
<feature type="region of interest" description="Disordered" evidence="13">
    <location>
        <begin position="610"/>
        <end position="648"/>
    </location>
</feature>
<evidence type="ECO:0000256" key="3">
    <source>
        <dbReference type="ARBA" id="ARBA00007325"/>
    </source>
</evidence>
<dbReference type="FunFam" id="1.10.150.50:FF:000033">
    <property type="entry name" value="Protein vts1, variant"/>
    <property type="match status" value="1"/>
</dbReference>
<evidence type="ECO:0000256" key="11">
    <source>
        <dbReference type="ARBA" id="ARBA00054767"/>
    </source>
</evidence>
<comment type="function">
    <text evidence="11">RNA-binding protein involved in post-transcriptional regulation through transcript degradation.</text>
</comment>
<evidence type="ECO:0000256" key="9">
    <source>
        <dbReference type="ARBA" id="ARBA00024046"/>
    </source>
</evidence>
<dbReference type="Gene3D" id="1.10.150.50">
    <property type="entry name" value="Transcription Factor, Ets-1"/>
    <property type="match status" value="1"/>
</dbReference>
<dbReference type="Pfam" id="PF07647">
    <property type="entry name" value="SAM_2"/>
    <property type="match status" value="1"/>
</dbReference>
<evidence type="ECO:0000259" key="14">
    <source>
        <dbReference type="PROSITE" id="PS50105"/>
    </source>
</evidence>
<accession>A0A1E3PJI8</accession>
<keyword evidence="5" id="KW-0963">Cytoplasm</keyword>
<dbReference type="GO" id="GO:0000932">
    <property type="term" value="C:P-body"/>
    <property type="evidence" value="ECO:0007669"/>
    <property type="project" value="UniProtKB-SubCell"/>
</dbReference>
<evidence type="ECO:0000313" key="15">
    <source>
        <dbReference type="EMBL" id="ODQ65616.1"/>
    </source>
</evidence>
<keyword evidence="8" id="KW-0653">Protein transport</keyword>
<dbReference type="GO" id="GO:0003729">
    <property type="term" value="F:mRNA binding"/>
    <property type="evidence" value="ECO:0007669"/>
    <property type="project" value="InterPro"/>
</dbReference>
<dbReference type="InterPro" id="IPR050897">
    <property type="entry name" value="SMAUG/VTS1_RNA-bind"/>
</dbReference>
<evidence type="ECO:0000256" key="7">
    <source>
        <dbReference type="ARBA" id="ARBA00022884"/>
    </source>
</evidence>
<gene>
    <name evidence="15" type="ORF">NADFUDRAFT_78337</name>
</gene>
<feature type="region of interest" description="Disordered" evidence="13">
    <location>
        <begin position="122"/>
        <end position="141"/>
    </location>
</feature>
<organism evidence="15 16">
    <name type="scientific">Nadsonia fulvescens var. elongata DSM 6958</name>
    <dbReference type="NCBI Taxonomy" id="857566"/>
    <lineage>
        <taxon>Eukaryota</taxon>
        <taxon>Fungi</taxon>
        <taxon>Dikarya</taxon>
        <taxon>Ascomycota</taxon>
        <taxon>Saccharomycotina</taxon>
        <taxon>Dipodascomycetes</taxon>
        <taxon>Dipodascales</taxon>
        <taxon>Dipodascales incertae sedis</taxon>
        <taxon>Nadsonia</taxon>
    </lineage>
</organism>
<evidence type="ECO:0000256" key="1">
    <source>
        <dbReference type="ARBA" id="ARBA00004201"/>
    </source>
</evidence>
<keyword evidence="4" id="KW-0813">Transport</keyword>
<dbReference type="CDD" id="cd09556">
    <property type="entry name" value="SAM_VTS1_fungal"/>
    <property type="match status" value="1"/>
</dbReference>
<dbReference type="OrthoDB" id="2155283at2759"/>
<dbReference type="InterPro" id="IPR013761">
    <property type="entry name" value="SAM/pointed_sf"/>
</dbReference>
<evidence type="ECO:0000256" key="12">
    <source>
        <dbReference type="ARBA" id="ARBA00073291"/>
    </source>
</evidence>
<dbReference type="PROSITE" id="PS50105">
    <property type="entry name" value="SAM_DOMAIN"/>
    <property type="match status" value="1"/>
</dbReference>
<dbReference type="GO" id="GO:0000289">
    <property type="term" value="P:nuclear-transcribed mRNA poly(A) tail shortening"/>
    <property type="evidence" value="ECO:0007669"/>
    <property type="project" value="TreeGrafter"/>
</dbReference>
<comment type="subcellular location">
    <subcellularLocation>
        <location evidence="1">Cytoplasm</location>
        <location evidence="1">P-body</location>
    </subcellularLocation>
    <subcellularLocation>
        <location evidence="2">Cytoplasm</location>
        <location evidence="2">Cytosol</location>
    </subcellularLocation>
</comment>
<dbReference type="InterPro" id="IPR057327">
    <property type="entry name" value="Vts1_dom"/>
</dbReference>
<dbReference type="Pfam" id="PF25479">
    <property type="entry name" value="Vts1"/>
    <property type="match status" value="1"/>
</dbReference>
<dbReference type="PANTHER" id="PTHR12515:SF5">
    <property type="entry name" value="PROTEIN SMAUG"/>
    <property type="match status" value="1"/>
</dbReference>
<comment type="subunit">
    <text evidence="9">Monomer. Binds to RNA.</text>
</comment>
<dbReference type="PANTHER" id="PTHR12515">
    <property type="entry name" value="STERILE ALPHA MOTIF DOMAIN CONTAINING PROTEIN 4-RELATED"/>
    <property type="match status" value="1"/>
</dbReference>
<evidence type="ECO:0000256" key="8">
    <source>
        <dbReference type="ARBA" id="ARBA00022927"/>
    </source>
</evidence>
<dbReference type="SUPFAM" id="SSF47769">
    <property type="entry name" value="SAM/Pointed domain"/>
    <property type="match status" value="1"/>
</dbReference>
<keyword evidence="7" id="KW-0694">RNA-binding</keyword>
<comment type="similarity">
    <text evidence="3">Belongs to the VTS1 family.</text>
</comment>
<reference evidence="15 16" key="1">
    <citation type="journal article" date="2016" name="Proc. Natl. Acad. Sci. U.S.A.">
        <title>Comparative genomics of biotechnologically important yeasts.</title>
        <authorList>
            <person name="Riley R."/>
            <person name="Haridas S."/>
            <person name="Wolfe K.H."/>
            <person name="Lopes M.R."/>
            <person name="Hittinger C.T."/>
            <person name="Goeker M."/>
            <person name="Salamov A.A."/>
            <person name="Wisecaver J.H."/>
            <person name="Long T.M."/>
            <person name="Calvey C.H."/>
            <person name="Aerts A.L."/>
            <person name="Barry K.W."/>
            <person name="Choi C."/>
            <person name="Clum A."/>
            <person name="Coughlan A.Y."/>
            <person name="Deshpande S."/>
            <person name="Douglass A.P."/>
            <person name="Hanson S.J."/>
            <person name="Klenk H.-P."/>
            <person name="LaButti K.M."/>
            <person name="Lapidus A."/>
            <person name="Lindquist E.A."/>
            <person name="Lipzen A.M."/>
            <person name="Meier-Kolthoff J.P."/>
            <person name="Ohm R.A."/>
            <person name="Otillar R.P."/>
            <person name="Pangilinan J.L."/>
            <person name="Peng Y."/>
            <person name="Rokas A."/>
            <person name="Rosa C.A."/>
            <person name="Scheuner C."/>
            <person name="Sibirny A.A."/>
            <person name="Slot J.C."/>
            <person name="Stielow J.B."/>
            <person name="Sun H."/>
            <person name="Kurtzman C.P."/>
            <person name="Blackwell M."/>
            <person name="Grigoriev I.V."/>
            <person name="Jeffries T.W."/>
        </authorList>
    </citation>
    <scope>NUCLEOTIDE SEQUENCE [LARGE SCALE GENOMIC DNA]</scope>
    <source>
        <strain evidence="15 16">DSM 6958</strain>
    </source>
</reference>
<evidence type="ECO:0000313" key="16">
    <source>
        <dbReference type="Proteomes" id="UP000095009"/>
    </source>
</evidence>
<dbReference type="InterPro" id="IPR037635">
    <property type="entry name" value="VTS1_SAM"/>
</dbReference>
<dbReference type="Proteomes" id="UP000095009">
    <property type="component" value="Unassembled WGS sequence"/>
</dbReference>
<dbReference type="GO" id="GO:0015031">
    <property type="term" value="P:protein transport"/>
    <property type="evidence" value="ECO:0007669"/>
    <property type="project" value="UniProtKB-KW"/>
</dbReference>
<evidence type="ECO:0000256" key="4">
    <source>
        <dbReference type="ARBA" id="ARBA00022448"/>
    </source>
</evidence>
<evidence type="ECO:0000256" key="2">
    <source>
        <dbReference type="ARBA" id="ARBA00004514"/>
    </source>
</evidence>
<proteinExistence type="inferred from homology"/>
<evidence type="ECO:0000256" key="5">
    <source>
        <dbReference type="ARBA" id="ARBA00022490"/>
    </source>
</evidence>
<feature type="compositionally biased region" description="Polar residues" evidence="13">
    <location>
        <begin position="625"/>
        <end position="636"/>
    </location>
</feature>
<dbReference type="EMBL" id="KV454409">
    <property type="protein sequence ID" value="ODQ65616.1"/>
    <property type="molecule type" value="Genomic_DNA"/>
</dbReference>
<sequence>MSAAPLSKQDSTSYEFGDSPFCFPDRSRYFEMPENNQSRSTDNQLSNAGAGFTNVASMATTTPLFSTAADEASRSLTPHVAMDSFSDNKFQASKASFAQGHYLHSSADVSVSPATTASTRRPISDIFSHHSRSKNASSENHLDEAANKWMADLERDQTMLEQMAIVSLDANFKNELSAIENWFSALNAGERTATLYALLQKTSQVQVHFFIAVLQKMAHSNPAAALATTTAATISTSATLASSSAALSPPFAEKRDDISQRLNKMKSQNFAEALATNSDGTAFNRHPGHGDPAYRIESPHPISPIVGDPNSFNASGFTSPVYQRLSGLPIHSPNSNLDIYPSSYNGAFSNFSPISSPKVRSTFMPHPASTLEDHHVDTGFPSTPHPLYNNGNNNINSNNTNNVNSNNGINSNIRVSTPVASIDSIFNNFTGSLAALSINSRDREISRPKSADISSTSTSLYNHPLVPGHMRFSSPLAINSNATSYDDADRLFTNKMNNTFNQINNPQLSFVNYSNCASNQTPAHTLELRQPQPMTPSALHNVTVGASLTPSRQLTSPMHLKNLILNGFNESSLSSWGNSSHEMNNLANAKSNNLSLSSDNRVTTPSINITAPAGQPRDSPLPSLNGLTIATNNSKKTNTDRGFKTHKRKSVSLSASDFRSPASPIHFDSTQFAIGMGPNQSNSRNLGPNDEFTANYQQLQLQQQLRPSNRSLVNHTSSGGLIMPSSPTNTLDNSALQTDSIFTGSSATDVGVPIPNHEFEDFNYSSVPDRRCTYTTAGIDKTSRCGPLSMGSRSHNSTPVNVPVNTSVHGNVISNFASSAPRKNKENVYDAELLGDIGAWLRNLRLHKYTDNLKDLTWMELIQLDDKALEERGVNALGARRKMLKVFDEVKEASEAGLI</sequence>
<keyword evidence="16" id="KW-1185">Reference proteome</keyword>
<dbReference type="GO" id="GO:0005829">
    <property type="term" value="C:cytosol"/>
    <property type="evidence" value="ECO:0007669"/>
    <property type="project" value="UniProtKB-SubCell"/>
</dbReference>
<dbReference type="InterPro" id="IPR001660">
    <property type="entry name" value="SAM"/>
</dbReference>
<dbReference type="AlphaFoldDB" id="A0A1E3PJI8"/>
<feature type="domain" description="SAM" evidence="14">
    <location>
        <begin position="836"/>
        <end position="893"/>
    </location>
</feature>
<keyword evidence="6" id="KW-0547">Nucleotide-binding</keyword>
<protein>
    <recommendedName>
        <fullName evidence="10">RNA-binding protein VTS1</fullName>
    </recommendedName>
    <alternativeName>
        <fullName evidence="12">RNA-binding protein vts1</fullName>
    </alternativeName>
</protein>
<dbReference type="GO" id="GO:0000166">
    <property type="term" value="F:nucleotide binding"/>
    <property type="evidence" value="ECO:0007669"/>
    <property type="project" value="UniProtKB-KW"/>
</dbReference>